<dbReference type="InterPro" id="IPR055797">
    <property type="entry name" value="DUF7373"/>
</dbReference>
<name>A0A4R8S6S8_9MYCO</name>
<dbReference type="Proteomes" id="UP000295117">
    <property type="component" value="Unassembled WGS sequence"/>
</dbReference>
<comment type="caution">
    <text evidence="3">The sequence shown here is derived from an EMBL/GenBank/DDBJ whole genome shotgun (WGS) entry which is preliminary data.</text>
</comment>
<dbReference type="AlphaFoldDB" id="A0A4R8S6S8"/>
<dbReference type="Pfam" id="PF24088">
    <property type="entry name" value="DUF7373"/>
    <property type="match status" value="1"/>
</dbReference>
<dbReference type="Pfam" id="PF24092">
    <property type="entry name" value="DUF7373_C"/>
    <property type="match status" value="1"/>
</dbReference>
<accession>A0A4R8S6S8</accession>
<evidence type="ECO:0000313" key="3">
    <source>
        <dbReference type="EMBL" id="TDZ83239.1"/>
    </source>
</evidence>
<protein>
    <submittedName>
        <fullName evidence="3">Uncharacterized protein</fullName>
    </submittedName>
</protein>
<proteinExistence type="predicted"/>
<evidence type="ECO:0000259" key="1">
    <source>
        <dbReference type="Pfam" id="PF24088"/>
    </source>
</evidence>
<evidence type="ECO:0000259" key="2">
    <source>
        <dbReference type="Pfam" id="PF24092"/>
    </source>
</evidence>
<dbReference type="EMBL" id="PECH01000006">
    <property type="protein sequence ID" value="TDZ83239.1"/>
    <property type="molecule type" value="Genomic_DNA"/>
</dbReference>
<feature type="domain" description="DUF7373" evidence="2">
    <location>
        <begin position="273"/>
        <end position="415"/>
    </location>
</feature>
<feature type="domain" description="DUF7373" evidence="1">
    <location>
        <begin position="61"/>
        <end position="267"/>
    </location>
</feature>
<reference evidence="3 4" key="1">
    <citation type="journal article" date="2019" name="Sci. Rep.">
        <title>Extended insight into the Mycobacterium chelonae-abscessus complex through whole genome sequencing of Mycobacterium salmoniphilum outbreak and Mycobacterium salmoniphilum-like strains.</title>
        <authorList>
            <person name="Behra P.R.K."/>
            <person name="Das S."/>
            <person name="Pettersson B.M.F."/>
            <person name="Shirreff L."/>
            <person name="DuCote T."/>
            <person name="Jacobsson K.G."/>
            <person name="Ennis D.G."/>
            <person name="Kirsebom L.A."/>
        </authorList>
    </citation>
    <scope>NUCLEOTIDE SEQUENCE [LARGE SCALE GENOMIC DNA]</scope>
    <source>
        <strain evidence="3 4">DE 4585</strain>
    </source>
</reference>
<sequence precursor="true">MRALNRNLGYLLVVSAVAVGGVGCGRDVEGAATKPSDAPVGVDTSLLNTGSYPTKAAAPFGPAGNDANGRKLEGARIAFVTVTPWEVDAGLAKVWNSPVILKPGSLGGVLGDRTGEEVWNVAFDAGFVAGFATDRKNSDPAAPNQWLQNAVLQFPDAQSAASTASAMTDKLLAGSAGHPRRRVAIPGHSDAIATQVDLSTFEKPGGSKESGISISSLTPHGPFILYQQAEAVSGDVAAGLASATLDQQIRMIDGFAPTEAAALSNLPQDPTGLLARTLPIPEGKSSNINSKLVWDARTFLNFLSDPPAEMSQLFKGTGLQFISTSQADLYQTGDAAGAGRLRDAQIKQLGVGPKAYKPSDRVPYLPDSACFEATFPTTQKFTCYSVFENYTFNTTAAQLIDAQQQLAAQYRILADK</sequence>
<evidence type="ECO:0000313" key="4">
    <source>
        <dbReference type="Proteomes" id="UP000295117"/>
    </source>
</evidence>
<gene>
    <name evidence="3" type="ORF">DE4585_02034</name>
</gene>
<organism evidence="3 4">
    <name type="scientific">Mycobacteroides salmoniphilum</name>
    <dbReference type="NCBI Taxonomy" id="404941"/>
    <lineage>
        <taxon>Bacteria</taxon>
        <taxon>Bacillati</taxon>
        <taxon>Actinomycetota</taxon>
        <taxon>Actinomycetes</taxon>
        <taxon>Mycobacteriales</taxon>
        <taxon>Mycobacteriaceae</taxon>
        <taxon>Mycobacteroides</taxon>
    </lineage>
</organism>
<dbReference type="InterPro" id="IPR056463">
    <property type="entry name" value="DUF7373_C"/>
</dbReference>
<dbReference type="PROSITE" id="PS51257">
    <property type="entry name" value="PROKAR_LIPOPROTEIN"/>
    <property type="match status" value="1"/>
</dbReference>